<dbReference type="GO" id="GO:0009535">
    <property type="term" value="C:chloroplast thylakoid membrane"/>
    <property type="evidence" value="ECO:0007669"/>
    <property type="project" value="TreeGrafter"/>
</dbReference>
<name>A0A9I9DYZ3_CUCME</name>
<dbReference type="InterPro" id="IPR036249">
    <property type="entry name" value="Thioredoxin-like_sf"/>
</dbReference>
<dbReference type="PROSITE" id="PS51352">
    <property type="entry name" value="THIOREDOXIN_2"/>
    <property type="match status" value="1"/>
</dbReference>
<evidence type="ECO:0000313" key="3">
    <source>
        <dbReference type="EnsemblPlants" id="MELO3C026070.2.1"/>
    </source>
</evidence>
<dbReference type="AlphaFoldDB" id="A0A9I9DYZ3"/>
<proteinExistence type="predicted"/>
<sequence length="152" mass="17207">MLPESHDTIFAPEKSSDGPESADDTIGQAASSSSNQGFLQFPNKDIIRRIAIISTVSELALFSSTDDENSYDDSGSFKLKAHYVEFYADWCEVCMELAPDAYKVEQQFVEMDHVNFVMLNVDNTKWEQELDEFGVEGTWTTSFLTKDCRTFN</sequence>
<dbReference type="InterPro" id="IPR013766">
    <property type="entry name" value="Thioredoxin_domain"/>
</dbReference>
<dbReference type="GO" id="GO:0016671">
    <property type="term" value="F:oxidoreductase activity, acting on a sulfur group of donors, disulfide as acceptor"/>
    <property type="evidence" value="ECO:0007669"/>
    <property type="project" value="TreeGrafter"/>
</dbReference>
<dbReference type="InterPro" id="IPR044241">
    <property type="entry name" value="TxlA/HCF164"/>
</dbReference>
<feature type="domain" description="Thioredoxin" evidence="2">
    <location>
        <begin position="50"/>
        <end position="152"/>
    </location>
</feature>
<evidence type="ECO:0000259" key="2">
    <source>
        <dbReference type="PROSITE" id="PS51352"/>
    </source>
</evidence>
<reference evidence="3" key="1">
    <citation type="submission" date="2023-03" db="UniProtKB">
        <authorList>
            <consortium name="EnsemblPlants"/>
        </authorList>
    </citation>
    <scope>IDENTIFICATION</scope>
</reference>
<evidence type="ECO:0000256" key="1">
    <source>
        <dbReference type="SAM" id="MobiDB-lite"/>
    </source>
</evidence>
<dbReference type="GO" id="GO:0010190">
    <property type="term" value="P:cytochrome b6f complex assembly"/>
    <property type="evidence" value="ECO:0007669"/>
    <property type="project" value="TreeGrafter"/>
</dbReference>
<protein>
    <recommendedName>
        <fullName evidence="2">Thioredoxin domain-containing protein</fullName>
    </recommendedName>
</protein>
<dbReference type="Pfam" id="PF00085">
    <property type="entry name" value="Thioredoxin"/>
    <property type="match status" value="1"/>
</dbReference>
<dbReference type="EnsemblPlants" id="MELO3C026070.2.1">
    <property type="protein sequence ID" value="MELO3C026070.2.1"/>
    <property type="gene ID" value="MELO3C026070.2"/>
</dbReference>
<dbReference type="PANTHER" id="PTHR47353">
    <property type="entry name" value="THIOREDOXIN-LIKE PROTEIN HCF164, CHLOROPLASTIC"/>
    <property type="match status" value="1"/>
</dbReference>
<dbReference type="SUPFAM" id="SSF52833">
    <property type="entry name" value="Thioredoxin-like"/>
    <property type="match status" value="1"/>
</dbReference>
<dbReference type="Gramene" id="MELO3C026070.2.1">
    <property type="protein sequence ID" value="MELO3C026070.2.1"/>
    <property type="gene ID" value="MELO3C026070.2"/>
</dbReference>
<dbReference type="Gene3D" id="3.40.30.10">
    <property type="entry name" value="Glutaredoxin"/>
    <property type="match status" value="1"/>
</dbReference>
<feature type="region of interest" description="Disordered" evidence="1">
    <location>
        <begin position="1"/>
        <end position="35"/>
    </location>
</feature>
<accession>A0A9I9DYZ3</accession>
<dbReference type="PANTHER" id="PTHR47353:SF1">
    <property type="entry name" value="THIOREDOXIN-LIKE PROTEIN HCF164, CHLOROPLASTIC"/>
    <property type="match status" value="1"/>
</dbReference>
<organism evidence="3">
    <name type="scientific">Cucumis melo</name>
    <name type="common">Muskmelon</name>
    <dbReference type="NCBI Taxonomy" id="3656"/>
    <lineage>
        <taxon>Eukaryota</taxon>
        <taxon>Viridiplantae</taxon>
        <taxon>Streptophyta</taxon>
        <taxon>Embryophyta</taxon>
        <taxon>Tracheophyta</taxon>
        <taxon>Spermatophyta</taxon>
        <taxon>Magnoliopsida</taxon>
        <taxon>eudicotyledons</taxon>
        <taxon>Gunneridae</taxon>
        <taxon>Pentapetalae</taxon>
        <taxon>rosids</taxon>
        <taxon>fabids</taxon>
        <taxon>Cucurbitales</taxon>
        <taxon>Cucurbitaceae</taxon>
        <taxon>Benincaseae</taxon>
        <taxon>Cucumis</taxon>
    </lineage>
</organism>